<reference evidence="2 3" key="1">
    <citation type="submission" date="2018-08" db="EMBL/GenBank/DDBJ databases">
        <title>A genome reference for cultivated species of the human gut microbiota.</title>
        <authorList>
            <person name="Zou Y."/>
            <person name="Xue W."/>
            <person name="Luo G."/>
        </authorList>
    </citation>
    <scope>NUCLEOTIDE SEQUENCE [LARGE SCALE GENOMIC DNA]</scope>
    <source>
        <strain evidence="2 3">AM42-13AC</strain>
    </source>
</reference>
<gene>
    <name evidence="2" type="ORF">DW907_08825</name>
</gene>
<keyword evidence="1" id="KW-0472">Membrane</keyword>
<evidence type="ECO:0000313" key="3">
    <source>
        <dbReference type="Proteomes" id="UP000285288"/>
    </source>
</evidence>
<evidence type="ECO:0000313" key="2">
    <source>
        <dbReference type="EMBL" id="RHB03034.1"/>
    </source>
</evidence>
<protein>
    <recommendedName>
        <fullName evidence="4">C_GCAxxG_C_C family protein</fullName>
    </recommendedName>
</protein>
<keyword evidence="1" id="KW-0812">Transmembrane</keyword>
<dbReference type="InterPro" id="IPR010181">
    <property type="entry name" value="CGCAxxGCC_motif"/>
</dbReference>
<dbReference type="Proteomes" id="UP000285288">
    <property type="component" value="Unassembled WGS sequence"/>
</dbReference>
<name>A0A413UB92_9FIRM</name>
<proteinExistence type="predicted"/>
<dbReference type="Pfam" id="PF09719">
    <property type="entry name" value="C_GCAxxG_C_C"/>
    <property type="match status" value="1"/>
</dbReference>
<dbReference type="RefSeq" id="WP_118011747.1">
    <property type="nucleotide sequence ID" value="NZ_QSGD01000038.1"/>
</dbReference>
<sequence>MTILEENVKKYYQNGYNCSETLLHACNETYQLDISEEDMKMMAGFGGGMFIGSTCGALVGSIAALSKMVCKTKAHEMLPELRPLIQKHTRNFKELLGNLDCAHIKPVHHSTDPNIKCMNTCLLAAKALEKTMEEEHLL</sequence>
<keyword evidence="1" id="KW-1133">Transmembrane helix</keyword>
<dbReference type="InterPro" id="IPR036280">
    <property type="entry name" value="Multihaem_cyt_sf"/>
</dbReference>
<dbReference type="NCBIfam" id="TIGR01909">
    <property type="entry name" value="C_GCAxxG_C_C"/>
    <property type="match status" value="1"/>
</dbReference>
<evidence type="ECO:0008006" key="4">
    <source>
        <dbReference type="Google" id="ProtNLM"/>
    </source>
</evidence>
<dbReference type="AlphaFoldDB" id="A0A413UB92"/>
<evidence type="ECO:0000256" key="1">
    <source>
        <dbReference type="SAM" id="Phobius"/>
    </source>
</evidence>
<accession>A0A413UB92</accession>
<dbReference type="SUPFAM" id="SSF48695">
    <property type="entry name" value="Multiheme cytochromes"/>
    <property type="match status" value="1"/>
</dbReference>
<organism evidence="2 3">
    <name type="scientific">Holdemanella biformis</name>
    <dbReference type="NCBI Taxonomy" id="1735"/>
    <lineage>
        <taxon>Bacteria</taxon>
        <taxon>Bacillati</taxon>
        <taxon>Bacillota</taxon>
        <taxon>Erysipelotrichia</taxon>
        <taxon>Erysipelotrichales</taxon>
        <taxon>Erysipelotrichaceae</taxon>
        <taxon>Holdemanella</taxon>
    </lineage>
</organism>
<comment type="caution">
    <text evidence="2">The sequence shown here is derived from an EMBL/GenBank/DDBJ whole genome shotgun (WGS) entry which is preliminary data.</text>
</comment>
<feature type="transmembrane region" description="Helical" evidence="1">
    <location>
        <begin position="42"/>
        <end position="65"/>
    </location>
</feature>
<dbReference type="EMBL" id="QSGD01000038">
    <property type="protein sequence ID" value="RHB03034.1"/>
    <property type="molecule type" value="Genomic_DNA"/>
</dbReference>